<dbReference type="Proteomes" id="UP001187346">
    <property type="component" value="Unassembled WGS sequence"/>
</dbReference>
<dbReference type="RefSeq" id="WP_317775162.1">
    <property type="nucleotide sequence ID" value="NZ_JAWMAJ010000215.1"/>
</dbReference>
<name>A0ABU4FSL5_9ACTN</name>
<gene>
    <name evidence="1" type="ORF">R5A26_40650</name>
</gene>
<evidence type="ECO:0000313" key="1">
    <source>
        <dbReference type="EMBL" id="MDV7222260.1"/>
    </source>
</evidence>
<sequence>MGTVAAQRITVSVLRRGQPLLRFRANWHCTTALDPAWDLRATGRHVSVGGGAPLDVDLRFRVPLDRMAAMSPLHIANRAENAVPFVCAAAPGIRYTADLPQIVADLG</sequence>
<dbReference type="EMBL" id="JAWMAJ010000215">
    <property type="protein sequence ID" value="MDV7222260.1"/>
    <property type="molecule type" value="Genomic_DNA"/>
</dbReference>
<organism evidence="1 2">
    <name type="scientific">Streptomyces prunicolor</name>
    <dbReference type="NCBI Taxonomy" id="67348"/>
    <lineage>
        <taxon>Bacteria</taxon>
        <taxon>Bacillati</taxon>
        <taxon>Actinomycetota</taxon>
        <taxon>Actinomycetes</taxon>
        <taxon>Kitasatosporales</taxon>
        <taxon>Streptomycetaceae</taxon>
        <taxon>Streptomyces</taxon>
    </lineage>
</organism>
<keyword evidence="2" id="KW-1185">Reference proteome</keyword>
<reference evidence="1 2" key="1">
    <citation type="submission" date="2023-10" db="EMBL/GenBank/DDBJ databases">
        <title>Characterization of rhizosphere-enriched actinobacteria from wheat plants lab-grown on chernevaya soil.</title>
        <authorList>
            <person name="Tikhonova E.N."/>
            <person name="Konopkin A."/>
            <person name="Kravchenko I.K."/>
        </authorList>
    </citation>
    <scope>NUCLEOTIDE SEQUENCE [LARGE SCALE GENOMIC DNA]</scope>
    <source>
        <strain evidence="1 2">RR29</strain>
    </source>
</reference>
<proteinExistence type="predicted"/>
<accession>A0ABU4FSL5</accession>
<evidence type="ECO:0000313" key="2">
    <source>
        <dbReference type="Proteomes" id="UP001187346"/>
    </source>
</evidence>
<protein>
    <submittedName>
        <fullName evidence="1">Uncharacterized protein</fullName>
    </submittedName>
</protein>
<comment type="caution">
    <text evidence="1">The sequence shown here is derived from an EMBL/GenBank/DDBJ whole genome shotgun (WGS) entry which is preliminary data.</text>
</comment>